<accession>A0ABD1ZBU8</accession>
<feature type="region of interest" description="Disordered" evidence="1">
    <location>
        <begin position="119"/>
        <end position="143"/>
    </location>
</feature>
<evidence type="ECO:0000256" key="1">
    <source>
        <dbReference type="SAM" id="MobiDB-lite"/>
    </source>
</evidence>
<keyword evidence="3" id="KW-1185">Reference proteome</keyword>
<dbReference type="EMBL" id="JBHFFA010000002">
    <property type="protein sequence ID" value="KAL2644404.1"/>
    <property type="molecule type" value="Genomic_DNA"/>
</dbReference>
<dbReference type="AlphaFoldDB" id="A0ABD1ZBU8"/>
<evidence type="ECO:0000313" key="2">
    <source>
        <dbReference type="EMBL" id="KAL2644404.1"/>
    </source>
</evidence>
<name>A0ABD1ZBU8_9MARC</name>
<evidence type="ECO:0000313" key="3">
    <source>
        <dbReference type="Proteomes" id="UP001605036"/>
    </source>
</evidence>
<comment type="caution">
    <text evidence="2">The sequence shown here is derived from an EMBL/GenBank/DDBJ whole genome shotgun (WGS) entry which is preliminary data.</text>
</comment>
<sequence>MVRRTSFNTENLLQADSGKGGMMEEDTWIDTHVGEKIPNGKVAYVVETSRVGLRVKPSKVEKEASSFSVGIEEVTKVVHRDIIDSDTKVGVIKDVKVEDIEIEETMGFRLMDSRMKIQDTKMNTSGPKDKDEKIEAEGIFQTR</sequence>
<organism evidence="2 3">
    <name type="scientific">Riccia fluitans</name>
    <dbReference type="NCBI Taxonomy" id="41844"/>
    <lineage>
        <taxon>Eukaryota</taxon>
        <taxon>Viridiplantae</taxon>
        <taxon>Streptophyta</taxon>
        <taxon>Embryophyta</taxon>
        <taxon>Marchantiophyta</taxon>
        <taxon>Marchantiopsida</taxon>
        <taxon>Marchantiidae</taxon>
        <taxon>Marchantiales</taxon>
        <taxon>Ricciaceae</taxon>
        <taxon>Riccia</taxon>
    </lineage>
</organism>
<dbReference type="Proteomes" id="UP001605036">
    <property type="component" value="Unassembled WGS sequence"/>
</dbReference>
<proteinExistence type="predicted"/>
<feature type="compositionally biased region" description="Basic and acidic residues" evidence="1">
    <location>
        <begin position="127"/>
        <end position="136"/>
    </location>
</feature>
<protein>
    <submittedName>
        <fullName evidence="2">Uncharacterized protein</fullName>
    </submittedName>
</protein>
<gene>
    <name evidence="2" type="ORF">R1flu_011991</name>
</gene>
<reference evidence="2 3" key="1">
    <citation type="submission" date="2024-09" db="EMBL/GenBank/DDBJ databases">
        <title>Chromosome-scale assembly of Riccia fluitans.</title>
        <authorList>
            <person name="Paukszto L."/>
            <person name="Sawicki J."/>
            <person name="Karawczyk K."/>
            <person name="Piernik-Szablinska J."/>
            <person name="Szczecinska M."/>
            <person name="Mazdziarz M."/>
        </authorList>
    </citation>
    <scope>NUCLEOTIDE SEQUENCE [LARGE SCALE GENOMIC DNA]</scope>
    <source>
        <strain evidence="2">Rf_01</strain>
        <tissue evidence="2">Aerial parts of the thallus</tissue>
    </source>
</reference>